<reference evidence="1 2" key="1">
    <citation type="journal article" date="2006" name="Science">
        <title>Phytophthora genome sequences uncover evolutionary origins and mechanisms of pathogenesis.</title>
        <authorList>
            <person name="Tyler B.M."/>
            <person name="Tripathy S."/>
            <person name="Zhang X."/>
            <person name="Dehal P."/>
            <person name="Jiang R.H."/>
            <person name="Aerts A."/>
            <person name="Arredondo F.D."/>
            <person name="Baxter L."/>
            <person name="Bensasson D."/>
            <person name="Beynon J.L."/>
            <person name="Chapman J."/>
            <person name="Damasceno C.M."/>
            <person name="Dorrance A.E."/>
            <person name="Dou D."/>
            <person name="Dickerman A.W."/>
            <person name="Dubchak I.L."/>
            <person name="Garbelotto M."/>
            <person name="Gijzen M."/>
            <person name="Gordon S.G."/>
            <person name="Govers F."/>
            <person name="Grunwald N.J."/>
            <person name="Huang W."/>
            <person name="Ivors K.L."/>
            <person name="Jones R.W."/>
            <person name="Kamoun S."/>
            <person name="Krampis K."/>
            <person name="Lamour K.H."/>
            <person name="Lee M.K."/>
            <person name="McDonald W.H."/>
            <person name="Medina M."/>
            <person name="Meijer H.J."/>
            <person name="Nordberg E.K."/>
            <person name="Maclean D.J."/>
            <person name="Ospina-Giraldo M.D."/>
            <person name="Morris P.F."/>
            <person name="Phuntumart V."/>
            <person name="Putnam N.H."/>
            <person name="Rash S."/>
            <person name="Rose J.K."/>
            <person name="Sakihama Y."/>
            <person name="Salamov A.A."/>
            <person name="Savidor A."/>
            <person name="Scheuring C.F."/>
            <person name="Smith B.M."/>
            <person name="Sobral B.W."/>
            <person name="Terry A."/>
            <person name="Torto-Alalibo T.A."/>
            <person name="Win J."/>
            <person name="Xu Z."/>
            <person name="Zhang H."/>
            <person name="Grigoriev I.V."/>
            <person name="Rokhsar D.S."/>
            <person name="Boore J.L."/>
        </authorList>
    </citation>
    <scope>NUCLEOTIDE SEQUENCE [LARGE SCALE GENOMIC DNA]</scope>
    <source>
        <strain evidence="1 2">P6497</strain>
    </source>
</reference>
<dbReference type="Proteomes" id="UP000002640">
    <property type="component" value="Unassembled WGS sequence"/>
</dbReference>
<dbReference type="RefSeq" id="XP_009532476.1">
    <property type="nucleotide sequence ID" value="XM_009534181.1"/>
</dbReference>
<name>G4ZYW0_PHYSP</name>
<dbReference type="AlphaFoldDB" id="G4ZYW0"/>
<protein>
    <submittedName>
        <fullName evidence="1">Uncharacterized protein</fullName>
    </submittedName>
</protein>
<proteinExistence type="predicted"/>
<gene>
    <name evidence="1" type="ORF">PHYSODRAFT_336607</name>
</gene>
<dbReference type="GeneID" id="20647229"/>
<sequence>MSVNLHQQLAHLQTKNDDGDTQRDAALGLNSVLKGVVEQQQLGVASAQSLVSQWLQNQERNPMGFSIHLGREWAQRREVLLSMKDERIARGLRYVTAHCQHLDALRPHFSEERFEDASGDFCCVRNEVIPFPGVQSMRKVFDAVKFTLDTLEINISEQLGHITVRDDYDANGVAFGHYFERSSEDPYAVLTIDSVDQDDLHPYHPHEHVRKKVTGDNNSDVTVVMLRSFFVKTCRPDFEVSEQATQELQDTVTGWGDDVFRAVRKIVYA</sequence>
<dbReference type="OMA" id="CCVRNEV"/>
<evidence type="ECO:0000313" key="1">
    <source>
        <dbReference type="EMBL" id="EGZ12143.1"/>
    </source>
</evidence>
<accession>G4ZYW0</accession>
<evidence type="ECO:0000313" key="2">
    <source>
        <dbReference type="Proteomes" id="UP000002640"/>
    </source>
</evidence>
<dbReference type="InParanoid" id="G4ZYW0"/>
<dbReference type="KEGG" id="psoj:PHYSODRAFT_336607"/>
<dbReference type="EMBL" id="JH159157">
    <property type="protein sequence ID" value="EGZ12143.1"/>
    <property type="molecule type" value="Genomic_DNA"/>
</dbReference>
<organism evidence="1 2">
    <name type="scientific">Phytophthora sojae (strain P6497)</name>
    <name type="common">Soybean stem and root rot agent</name>
    <name type="synonym">Phytophthora megasperma f. sp. glycines</name>
    <dbReference type="NCBI Taxonomy" id="1094619"/>
    <lineage>
        <taxon>Eukaryota</taxon>
        <taxon>Sar</taxon>
        <taxon>Stramenopiles</taxon>
        <taxon>Oomycota</taxon>
        <taxon>Peronosporomycetes</taxon>
        <taxon>Peronosporales</taxon>
        <taxon>Peronosporaceae</taxon>
        <taxon>Phytophthora</taxon>
    </lineage>
</organism>
<keyword evidence="2" id="KW-1185">Reference proteome</keyword>